<proteinExistence type="predicted"/>
<comment type="caution">
    <text evidence="1">The sequence shown here is derived from an EMBL/GenBank/DDBJ whole genome shotgun (WGS) entry which is preliminary data.</text>
</comment>
<name>A0ABX5Q1F9_9FLAO</name>
<reference evidence="1 2" key="1">
    <citation type="submission" date="2018-06" db="EMBL/GenBank/DDBJ databases">
        <title>Genomic Encyclopedia of Archaeal and Bacterial Type Strains, Phase II (KMG-II): from individual species to whole genera.</title>
        <authorList>
            <person name="Goeker M."/>
        </authorList>
    </citation>
    <scope>NUCLEOTIDE SEQUENCE [LARGE SCALE GENOMIC DNA]</scope>
    <source>
        <strain evidence="1 2">DSM 17205</strain>
    </source>
</reference>
<dbReference type="RefSeq" id="WP_015361738.1">
    <property type="nucleotide sequence ID" value="NZ_QKZR01000001.1"/>
</dbReference>
<evidence type="ECO:0000313" key="1">
    <source>
        <dbReference type="EMBL" id="PZX43905.1"/>
    </source>
</evidence>
<keyword evidence="2" id="KW-1185">Reference proteome</keyword>
<evidence type="ECO:0000313" key="2">
    <source>
        <dbReference type="Proteomes" id="UP000248584"/>
    </source>
</evidence>
<accession>A0ABX5Q1F9</accession>
<sequence>MKIHLKVLFVVSVALILNSCKKPDKTELSSNTSKTIKEKRIILNDNKDEVVEYSLVFKNAIETDNDSRITRKINLTNTTGAMISAYSLDTSEYEVSFRTLEDDVWSEWSYFKINHEVKNPNRKVFSPNSLTNHVSKIEFKSSKPISNPVIFRVFKFLK</sequence>
<organism evidence="1 2">
    <name type="scientific">Nonlabens dokdonensis</name>
    <dbReference type="NCBI Taxonomy" id="328515"/>
    <lineage>
        <taxon>Bacteria</taxon>
        <taxon>Pseudomonadati</taxon>
        <taxon>Bacteroidota</taxon>
        <taxon>Flavobacteriia</taxon>
        <taxon>Flavobacteriales</taxon>
        <taxon>Flavobacteriaceae</taxon>
        <taxon>Nonlabens</taxon>
    </lineage>
</organism>
<dbReference type="Proteomes" id="UP000248584">
    <property type="component" value="Unassembled WGS sequence"/>
</dbReference>
<protein>
    <recommendedName>
        <fullName evidence="3">Lipoprotein</fullName>
    </recommendedName>
</protein>
<dbReference type="EMBL" id="QKZR01000001">
    <property type="protein sequence ID" value="PZX43905.1"/>
    <property type="molecule type" value="Genomic_DNA"/>
</dbReference>
<gene>
    <name evidence="1" type="ORF">LX97_00910</name>
</gene>
<evidence type="ECO:0008006" key="3">
    <source>
        <dbReference type="Google" id="ProtNLM"/>
    </source>
</evidence>